<evidence type="ECO:0000313" key="2">
    <source>
        <dbReference type="Proteomes" id="UP000636800"/>
    </source>
</evidence>
<dbReference type="OrthoDB" id="6777263at2759"/>
<evidence type="ECO:0000313" key="1">
    <source>
        <dbReference type="EMBL" id="KAG0470659.1"/>
    </source>
</evidence>
<keyword evidence="2" id="KW-1185">Reference proteome</keyword>
<reference evidence="1 2" key="1">
    <citation type="journal article" date="2020" name="Nat. Food">
        <title>A phased Vanilla planifolia genome enables genetic improvement of flavour and production.</title>
        <authorList>
            <person name="Hasing T."/>
            <person name="Tang H."/>
            <person name="Brym M."/>
            <person name="Khazi F."/>
            <person name="Huang T."/>
            <person name="Chambers A.H."/>
        </authorList>
    </citation>
    <scope>NUCLEOTIDE SEQUENCE [LARGE SCALE GENOMIC DNA]</scope>
    <source>
        <tissue evidence="1">Leaf</tissue>
    </source>
</reference>
<protein>
    <submittedName>
        <fullName evidence="1">Uncharacterized protein</fullName>
    </submittedName>
</protein>
<dbReference type="EMBL" id="JADCNL010000008">
    <property type="protein sequence ID" value="KAG0470659.1"/>
    <property type="molecule type" value="Genomic_DNA"/>
</dbReference>
<accession>A0A835QDY2</accession>
<sequence>MWADGMTVEGGKGDDVPGWIRLGGGTGLGGGRGTDHLLAAKMNGDLDDVP</sequence>
<dbReference type="Proteomes" id="UP000636800">
    <property type="component" value="Unassembled WGS sequence"/>
</dbReference>
<dbReference type="AlphaFoldDB" id="A0A835QDY2"/>
<gene>
    <name evidence="1" type="ORF">HPP92_017359</name>
</gene>
<comment type="caution">
    <text evidence="1">The sequence shown here is derived from an EMBL/GenBank/DDBJ whole genome shotgun (WGS) entry which is preliminary data.</text>
</comment>
<organism evidence="1 2">
    <name type="scientific">Vanilla planifolia</name>
    <name type="common">Vanilla</name>
    <dbReference type="NCBI Taxonomy" id="51239"/>
    <lineage>
        <taxon>Eukaryota</taxon>
        <taxon>Viridiplantae</taxon>
        <taxon>Streptophyta</taxon>
        <taxon>Embryophyta</taxon>
        <taxon>Tracheophyta</taxon>
        <taxon>Spermatophyta</taxon>
        <taxon>Magnoliopsida</taxon>
        <taxon>Liliopsida</taxon>
        <taxon>Asparagales</taxon>
        <taxon>Orchidaceae</taxon>
        <taxon>Vanilloideae</taxon>
        <taxon>Vanilleae</taxon>
        <taxon>Vanilla</taxon>
    </lineage>
</organism>
<name>A0A835QDY2_VANPL</name>
<proteinExistence type="predicted"/>